<evidence type="ECO:0000313" key="9">
    <source>
        <dbReference type="Proteomes" id="UP000318582"/>
    </source>
</evidence>
<dbReference type="InterPro" id="IPR042081">
    <property type="entry name" value="RNA_2'-PTrans_C"/>
</dbReference>
<comment type="similarity">
    <text evidence="2">Belongs to the KptA/TPT1 family.</text>
</comment>
<keyword evidence="9" id="KW-1185">Reference proteome</keyword>
<dbReference type="GO" id="GO:0000215">
    <property type="term" value="F:tRNA 2'-phosphotransferase activity"/>
    <property type="evidence" value="ECO:0007669"/>
    <property type="project" value="UniProtKB-EC"/>
</dbReference>
<dbReference type="InterPro" id="IPR042080">
    <property type="entry name" value="RNA_2'-PTrans_N"/>
</dbReference>
<evidence type="ECO:0000256" key="4">
    <source>
        <dbReference type="ARBA" id="ARBA00022679"/>
    </source>
</evidence>
<dbReference type="SUPFAM" id="SSF56399">
    <property type="entry name" value="ADP-ribosylation"/>
    <property type="match status" value="1"/>
</dbReference>
<dbReference type="EMBL" id="QEAQ01000014">
    <property type="protein sequence ID" value="TPX60599.1"/>
    <property type="molecule type" value="Genomic_DNA"/>
</dbReference>
<comment type="catalytic activity">
    <reaction evidence="6">
        <text>2'-phospho-[ligated tRNA] + NAD(+) = mature tRNA + ADP-alpha-D-ribose 1'',2''-cyclic phosphate + nicotinamide</text>
        <dbReference type="Rhea" id="RHEA:23324"/>
        <dbReference type="Rhea" id="RHEA-COMP:11106"/>
        <dbReference type="Rhea" id="RHEA-COMP:11107"/>
        <dbReference type="ChEBI" id="CHEBI:17154"/>
        <dbReference type="ChEBI" id="CHEBI:57540"/>
        <dbReference type="ChEBI" id="CHEBI:76596"/>
        <dbReference type="ChEBI" id="CHEBI:82883"/>
        <dbReference type="ChEBI" id="CHEBI:85027"/>
        <dbReference type="EC" id="2.7.1.160"/>
    </reaction>
</comment>
<accession>A0A507E956</accession>
<proteinExistence type="inferred from homology"/>
<dbReference type="Gene3D" id="1.10.10.970">
    <property type="entry name" value="RNA 2'-phosphotransferase, Tpt1/KptA family, N-terminal domain"/>
    <property type="match status" value="1"/>
</dbReference>
<dbReference type="PANTHER" id="PTHR12684:SF2">
    <property type="entry name" value="TRNA 2'-PHOSPHOTRANSFERASE 1"/>
    <property type="match status" value="1"/>
</dbReference>
<dbReference type="STRING" id="109895.A0A507E956"/>
<keyword evidence="5" id="KW-0520">NAD</keyword>
<comment type="function">
    <text evidence="1">Catalyzes the last step of tRNA splicing, the transfer of the splice junction 2'-phosphate from ligated tRNA to NAD to produce ADP-ribose 1''-2'' cyclic phosphate.</text>
</comment>
<sequence length="244" mass="26438">MSHLPTSITDRPTSSSPGRRGGGGRGRGRPDDSPTVKVSKALSYVLRHGAEKVNIPIRSDGYVLVSDLAKHPPLRNVSLADIQKIVASNEKQRFALREEPRVGTAGTVWLIRANQGHSVQVSIEMHQILTATEAPLVIHGTFLPSWGTICQQGLKPMTRQHIHFAAGLPGKDAGVISGMRKSCDVYIYIDMPKALASGIPFFRSANNVILSPGNERGVILPEFFAKQVKVLVIIGDMLPPFGTH</sequence>
<keyword evidence="4" id="KW-0808">Transferase</keyword>
<evidence type="ECO:0000256" key="6">
    <source>
        <dbReference type="ARBA" id="ARBA00047949"/>
    </source>
</evidence>
<evidence type="ECO:0000256" key="2">
    <source>
        <dbReference type="ARBA" id="ARBA00009836"/>
    </source>
</evidence>
<dbReference type="Gene3D" id="3.20.170.30">
    <property type="match status" value="1"/>
</dbReference>
<dbReference type="Proteomes" id="UP000318582">
    <property type="component" value="Unassembled WGS sequence"/>
</dbReference>
<dbReference type="EC" id="2.7.1.160" evidence="3"/>
<feature type="compositionally biased region" description="Low complexity" evidence="7">
    <location>
        <begin position="9"/>
        <end position="18"/>
    </location>
</feature>
<organism evidence="8 9">
    <name type="scientific">Powellomyces hirtus</name>
    <dbReference type="NCBI Taxonomy" id="109895"/>
    <lineage>
        <taxon>Eukaryota</taxon>
        <taxon>Fungi</taxon>
        <taxon>Fungi incertae sedis</taxon>
        <taxon>Chytridiomycota</taxon>
        <taxon>Chytridiomycota incertae sedis</taxon>
        <taxon>Chytridiomycetes</taxon>
        <taxon>Spizellomycetales</taxon>
        <taxon>Powellomycetaceae</taxon>
        <taxon>Powellomyces</taxon>
    </lineage>
</organism>
<gene>
    <name evidence="8" type="ORF">PhCBS80983_g01734</name>
</gene>
<dbReference type="AlphaFoldDB" id="A0A507E956"/>
<name>A0A507E956_9FUNG</name>
<evidence type="ECO:0000256" key="3">
    <source>
        <dbReference type="ARBA" id="ARBA00012007"/>
    </source>
</evidence>
<dbReference type="GO" id="GO:0006388">
    <property type="term" value="P:tRNA splicing, via endonucleolytic cleavage and ligation"/>
    <property type="evidence" value="ECO:0007669"/>
    <property type="project" value="TreeGrafter"/>
</dbReference>
<evidence type="ECO:0000313" key="8">
    <source>
        <dbReference type="EMBL" id="TPX60599.1"/>
    </source>
</evidence>
<dbReference type="InterPro" id="IPR002745">
    <property type="entry name" value="Ptrans_KptA/Tpt1"/>
</dbReference>
<comment type="caution">
    <text evidence="8">The sequence shown here is derived from an EMBL/GenBank/DDBJ whole genome shotgun (WGS) entry which is preliminary data.</text>
</comment>
<dbReference type="Pfam" id="PF01885">
    <property type="entry name" value="PTS_2-RNA"/>
    <property type="match status" value="1"/>
</dbReference>
<evidence type="ECO:0000256" key="1">
    <source>
        <dbReference type="ARBA" id="ARBA00003343"/>
    </source>
</evidence>
<evidence type="ECO:0000256" key="7">
    <source>
        <dbReference type="SAM" id="MobiDB-lite"/>
    </source>
</evidence>
<protein>
    <recommendedName>
        <fullName evidence="3">2'-phosphotransferase</fullName>
        <ecNumber evidence="3">2.7.1.160</ecNumber>
    </recommendedName>
</protein>
<dbReference type="PANTHER" id="PTHR12684">
    <property type="entry name" value="PUTATIVE PHOSPHOTRANSFERASE"/>
    <property type="match status" value="1"/>
</dbReference>
<reference evidence="8 9" key="1">
    <citation type="journal article" date="2019" name="Sci. Rep.">
        <title>Comparative genomics of chytrid fungi reveal insights into the obligate biotrophic and pathogenic lifestyle of Synchytrium endobioticum.</title>
        <authorList>
            <person name="van de Vossenberg B.T.L.H."/>
            <person name="Warris S."/>
            <person name="Nguyen H.D.T."/>
            <person name="van Gent-Pelzer M.P.E."/>
            <person name="Joly D.L."/>
            <person name="van de Geest H.C."/>
            <person name="Bonants P.J.M."/>
            <person name="Smith D.S."/>
            <person name="Levesque C.A."/>
            <person name="van der Lee T.A.J."/>
        </authorList>
    </citation>
    <scope>NUCLEOTIDE SEQUENCE [LARGE SCALE GENOMIC DNA]</scope>
    <source>
        <strain evidence="8 9">CBS 809.83</strain>
    </source>
</reference>
<evidence type="ECO:0000256" key="5">
    <source>
        <dbReference type="ARBA" id="ARBA00023027"/>
    </source>
</evidence>
<feature type="region of interest" description="Disordered" evidence="7">
    <location>
        <begin position="1"/>
        <end position="35"/>
    </location>
</feature>